<comment type="caution">
    <text evidence="2">The sequence shown here is derived from an EMBL/GenBank/DDBJ whole genome shotgun (WGS) entry which is preliminary data.</text>
</comment>
<dbReference type="RefSeq" id="XP_046077566.1">
    <property type="nucleotide sequence ID" value="XM_046221394.1"/>
</dbReference>
<sequence>MHGVLLLLFLPFPLFMTSVIIPKIFNLLPCVFFHRWILDDHVHTPSFCLYDESRFSCNYRIFFHCIIDRYLRLQRLLLLFVGFPRAVVWTEPIKIINTHSISHSFHNFQFSVEQP</sequence>
<reference evidence="2" key="1">
    <citation type="submission" date="2021-12" db="EMBL/GenBank/DDBJ databases">
        <title>Convergent genome expansion in fungi linked to evolution of root-endophyte symbiosis.</title>
        <authorList>
            <consortium name="DOE Joint Genome Institute"/>
            <person name="Ke Y.-H."/>
            <person name="Bonito G."/>
            <person name="Liao H.-L."/>
            <person name="Looney B."/>
            <person name="Rojas-Flechas A."/>
            <person name="Nash J."/>
            <person name="Hameed K."/>
            <person name="Schadt C."/>
            <person name="Martin F."/>
            <person name="Crous P.W."/>
            <person name="Miettinen O."/>
            <person name="Magnuson J.K."/>
            <person name="Labbe J."/>
            <person name="Jacobson D."/>
            <person name="Doktycz M.J."/>
            <person name="Veneault-Fourrey C."/>
            <person name="Kuo A."/>
            <person name="Mondo S."/>
            <person name="Calhoun S."/>
            <person name="Riley R."/>
            <person name="Ohm R."/>
            <person name="LaButti K."/>
            <person name="Andreopoulos B."/>
            <person name="Pangilinan J."/>
            <person name="Nolan M."/>
            <person name="Tritt A."/>
            <person name="Clum A."/>
            <person name="Lipzen A."/>
            <person name="Daum C."/>
            <person name="Barry K."/>
            <person name="Grigoriev I.V."/>
            <person name="Vilgalys R."/>
        </authorList>
    </citation>
    <scope>NUCLEOTIDE SEQUENCE</scope>
    <source>
        <strain evidence="2">PMI_201</strain>
    </source>
</reference>
<gene>
    <name evidence="2" type="ORF">BGW36DRAFT_4344</name>
</gene>
<evidence type="ECO:0008006" key="4">
    <source>
        <dbReference type="Google" id="ProtNLM"/>
    </source>
</evidence>
<accession>A0AAD4L5G9</accession>
<name>A0AAD4L5G9_9EURO</name>
<dbReference type="EMBL" id="JAJTJA010000001">
    <property type="protein sequence ID" value="KAH8704945.1"/>
    <property type="molecule type" value="Genomic_DNA"/>
</dbReference>
<evidence type="ECO:0000313" key="3">
    <source>
        <dbReference type="Proteomes" id="UP001201262"/>
    </source>
</evidence>
<protein>
    <recommendedName>
        <fullName evidence="4">Secreted protein</fullName>
    </recommendedName>
</protein>
<dbReference type="Proteomes" id="UP001201262">
    <property type="component" value="Unassembled WGS sequence"/>
</dbReference>
<feature type="signal peptide" evidence="1">
    <location>
        <begin position="1"/>
        <end position="17"/>
    </location>
</feature>
<dbReference type="GeneID" id="70251681"/>
<dbReference type="AlphaFoldDB" id="A0AAD4L5G9"/>
<keyword evidence="1" id="KW-0732">Signal</keyword>
<keyword evidence="3" id="KW-1185">Reference proteome</keyword>
<evidence type="ECO:0000256" key="1">
    <source>
        <dbReference type="SAM" id="SignalP"/>
    </source>
</evidence>
<proteinExistence type="predicted"/>
<feature type="chain" id="PRO_5042096056" description="Secreted protein" evidence="1">
    <location>
        <begin position="18"/>
        <end position="115"/>
    </location>
</feature>
<organism evidence="2 3">
    <name type="scientific">Talaromyces proteolyticus</name>
    <dbReference type="NCBI Taxonomy" id="1131652"/>
    <lineage>
        <taxon>Eukaryota</taxon>
        <taxon>Fungi</taxon>
        <taxon>Dikarya</taxon>
        <taxon>Ascomycota</taxon>
        <taxon>Pezizomycotina</taxon>
        <taxon>Eurotiomycetes</taxon>
        <taxon>Eurotiomycetidae</taxon>
        <taxon>Eurotiales</taxon>
        <taxon>Trichocomaceae</taxon>
        <taxon>Talaromyces</taxon>
        <taxon>Talaromyces sect. Bacilispori</taxon>
    </lineage>
</organism>
<evidence type="ECO:0000313" key="2">
    <source>
        <dbReference type="EMBL" id="KAH8704945.1"/>
    </source>
</evidence>